<accession>S5TIT9</accession>
<evidence type="ECO:0000256" key="5">
    <source>
        <dbReference type="ARBA" id="ARBA00003848"/>
    </source>
</evidence>
<dbReference type="GO" id="GO:0005829">
    <property type="term" value="C:cytosol"/>
    <property type="evidence" value="ECO:0007669"/>
    <property type="project" value="TreeGrafter"/>
</dbReference>
<dbReference type="eggNOG" id="COG0351">
    <property type="taxonomic scope" value="Bacteria"/>
</dbReference>
<keyword evidence="15" id="KW-0784">Thiamine biosynthesis</keyword>
<feature type="region of interest" description="Disordered" evidence="24">
    <location>
        <begin position="270"/>
        <end position="289"/>
    </location>
</feature>
<evidence type="ECO:0000256" key="15">
    <source>
        <dbReference type="ARBA" id="ARBA00022977"/>
    </source>
</evidence>
<dbReference type="SUPFAM" id="SSF48613">
    <property type="entry name" value="Heme oxygenase-like"/>
    <property type="match status" value="1"/>
</dbReference>
<dbReference type="SUPFAM" id="SSF53613">
    <property type="entry name" value="Ribokinase-like"/>
    <property type="match status" value="1"/>
</dbReference>
<evidence type="ECO:0000256" key="18">
    <source>
        <dbReference type="ARBA" id="ARBA00047851"/>
    </source>
</evidence>
<evidence type="ECO:0000256" key="21">
    <source>
        <dbReference type="ARBA" id="ARBA00061288"/>
    </source>
</evidence>
<comment type="catalytic activity">
    <reaction evidence="18">
        <text>2-(2-carboxy-4-methylthiazol-5-yl)ethyl phosphate + 4-amino-2-methyl-5-(diphosphooxymethyl)pyrimidine + 2 H(+) = thiamine phosphate + CO2 + diphosphate</text>
        <dbReference type="Rhea" id="RHEA:47848"/>
        <dbReference type="ChEBI" id="CHEBI:15378"/>
        <dbReference type="ChEBI" id="CHEBI:16526"/>
        <dbReference type="ChEBI" id="CHEBI:33019"/>
        <dbReference type="ChEBI" id="CHEBI:37575"/>
        <dbReference type="ChEBI" id="CHEBI:57841"/>
        <dbReference type="ChEBI" id="CHEBI:62890"/>
        <dbReference type="EC" id="2.5.1.3"/>
    </reaction>
</comment>
<comment type="pathway">
    <text evidence="6">Cofactor biosynthesis; thiamine diphosphate biosynthesis; 4-amino-2-methyl-5-diphosphomethylpyrimidine from 5-amino-1-(5-phospho-D-ribosyl)imidazole: step 3/3.</text>
</comment>
<evidence type="ECO:0000256" key="7">
    <source>
        <dbReference type="ARBA" id="ARBA00005165"/>
    </source>
</evidence>
<dbReference type="PANTHER" id="PTHR20858">
    <property type="entry name" value="PHOSPHOMETHYLPYRIMIDINE KINASE"/>
    <property type="match status" value="1"/>
</dbReference>
<feature type="domain" description="Pyridoxamine kinase/Phosphomethylpyrimidine kinase" evidence="26">
    <location>
        <begin position="12"/>
        <end position="259"/>
    </location>
</feature>
<dbReference type="AlphaFoldDB" id="S5TIT9"/>
<keyword evidence="14" id="KW-0067">ATP-binding</keyword>
<dbReference type="Pfam" id="PF03070">
    <property type="entry name" value="TENA_THI-4"/>
    <property type="match status" value="1"/>
</dbReference>
<evidence type="ECO:0000256" key="4">
    <source>
        <dbReference type="ARBA" id="ARBA00003814"/>
    </source>
</evidence>
<dbReference type="Gene3D" id="1.20.910.10">
    <property type="entry name" value="Heme oxygenase-like"/>
    <property type="match status" value="1"/>
</dbReference>
<dbReference type="InterPro" id="IPR016084">
    <property type="entry name" value="Haem_Oase-like_multi-hlx"/>
</dbReference>
<dbReference type="InterPro" id="IPR004305">
    <property type="entry name" value="Thiaminase-2/PQQC"/>
</dbReference>
<dbReference type="KEGG" id="cmd:B841_06690"/>
<dbReference type="GO" id="GO:0009229">
    <property type="term" value="P:thiamine diphosphate biosynthetic process"/>
    <property type="evidence" value="ECO:0007669"/>
    <property type="project" value="UniProtKB-UniPathway"/>
</dbReference>
<comment type="function">
    <text evidence="5">Catalyzes the phosphorylation of hydroxymethylpyrimidine phosphate (HMP-P) to HMP-PP, and of HMP to HMP-P.</text>
</comment>
<evidence type="ECO:0000256" key="9">
    <source>
        <dbReference type="ARBA" id="ARBA00012830"/>
    </source>
</evidence>
<comment type="cofactor">
    <cofactor evidence="3">
        <name>Mg(2+)</name>
        <dbReference type="ChEBI" id="CHEBI:18420"/>
    </cofactor>
</comment>
<dbReference type="EMBL" id="CP003924">
    <property type="protein sequence ID" value="AGS34811.1"/>
    <property type="molecule type" value="Genomic_DNA"/>
</dbReference>
<feature type="domain" description="Thiaminase-2/PQQC" evidence="25">
    <location>
        <begin position="312"/>
        <end position="498"/>
    </location>
</feature>
<evidence type="ECO:0000256" key="23">
    <source>
        <dbReference type="ARBA" id="ARBA00067202"/>
    </source>
</evidence>
<comment type="similarity">
    <text evidence="22">In the C-terminal section; belongs to the thiaminase-2 family.</text>
</comment>
<dbReference type="FunFam" id="3.40.1190.20:FF:000003">
    <property type="entry name" value="Phosphomethylpyrimidine kinase ThiD"/>
    <property type="match status" value="1"/>
</dbReference>
<dbReference type="STRING" id="1224163.B841_06690"/>
<dbReference type="EC" id="2.7.1.49" evidence="8"/>
<dbReference type="eggNOG" id="COG0819">
    <property type="taxonomic scope" value="Bacteria"/>
</dbReference>
<evidence type="ECO:0000259" key="25">
    <source>
        <dbReference type="Pfam" id="PF03070"/>
    </source>
</evidence>
<gene>
    <name evidence="27" type="ORF">B841_06690</name>
</gene>
<comment type="similarity">
    <text evidence="21">In the central section; belongs to the ThiD family.</text>
</comment>
<name>S5TIT9_9CORY</name>
<dbReference type="InterPro" id="IPR013749">
    <property type="entry name" value="PM/HMP-P_kinase-1"/>
</dbReference>
<dbReference type="GO" id="GO:0008972">
    <property type="term" value="F:phosphomethylpyrimidine kinase activity"/>
    <property type="evidence" value="ECO:0007669"/>
    <property type="project" value="UniProtKB-EC"/>
</dbReference>
<evidence type="ECO:0000256" key="11">
    <source>
        <dbReference type="ARBA" id="ARBA00022679"/>
    </source>
</evidence>
<evidence type="ECO:0000256" key="13">
    <source>
        <dbReference type="ARBA" id="ARBA00022777"/>
    </source>
</evidence>
<protein>
    <recommendedName>
        <fullName evidence="23">Thiamine biosynthesis multifunctional protein ThiED</fullName>
        <ecNumber evidence="9">2.5.1.3</ecNumber>
        <ecNumber evidence="8">2.7.1.49</ecNumber>
        <ecNumber evidence="10">2.7.4.7</ecNumber>
    </recommendedName>
</protein>
<proteinExistence type="inferred from homology"/>
<comment type="similarity">
    <text evidence="20">In the N-terminal section; belongs to the thiamine-phosphate synthase family.</text>
</comment>
<evidence type="ECO:0000256" key="19">
    <source>
        <dbReference type="ARBA" id="ARBA00047883"/>
    </source>
</evidence>
<evidence type="ECO:0000256" key="14">
    <source>
        <dbReference type="ARBA" id="ARBA00022840"/>
    </source>
</evidence>
<evidence type="ECO:0000313" key="27">
    <source>
        <dbReference type="EMBL" id="AGS34811.1"/>
    </source>
</evidence>
<evidence type="ECO:0000256" key="17">
    <source>
        <dbReference type="ARBA" id="ARBA00047334"/>
    </source>
</evidence>
<keyword evidence="16" id="KW-0511">Multifunctional enzyme</keyword>
<dbReference type="PATRIC" id="fig|1224163.3.peg.1345"/>
<dbReference type="EC" id="2.5.1.3" evidence="9"/>
<evidence type="ECO:0000256" key="2">
    <source>
        <dbReference type="ARBA" id="ARBA00000565"/>
    </source>
</evidence>
<dbReference type="Gene3D" id="3.40.1190.20">
    <property type="match status" value="1"/>
</dbReference>
<comment type="function">
    <text evidence="4">Condenses 4-methyl-5-(beta-hydroxyethyl)thiazole monophosphate (THZ-P) and 2-methyl-4-amino-5-hydroxymethyl pyrimidine pyrophosphate (HMP-PP) to form thiamine monophosphate (TMP).</text>
</comment>
<dbReference type="InterPro" id="IPR004399">
    <property type="entry name" value="HMP/HMP-P_kinase_dom"/>
</dbReference>
<dbReference type="GO" id="GO:0005524">
    <property type="term" value="F:ATP binding"/>
    <property type="evidence" value="ECO:0007669"/>
    <property type="project" value="UniProtKB-KW"/>
</dbReference>
<evidence type="ECO:0000256" key="6">
    <source>
        <dbReference type="ARBA" id="ARBA00004769"/>
    </source>
</evidence>
<dbReference type="Pfam" id="PF08543">
    <property type="entry name" value="Phos_pyr_kin"/>
    <property type="match status" value="1"/>
</dbReference>
<comment type="catalytic activity">
    <reaction evidence="19">
        <text>2-[(2R,5Z)-2-carboxy-4-methylthiazol-5(2H)-ylidene]ethyl phosphate + 4-amino-2-methyl-5-(diphosphooxymethyl)pyrimidine + 2 H(+) = thiamine phosphate + CO2 + diphosphate</text>
        <dbReference type="Rhea" id="RHEA:47844"/>
        <dbReference type="ChEBI" id="CHEBI:15378"/>
        <dbReference type="ChEBI" id="CHEBI:16526"/>
        <dbReference type="ChEBI" id="CHEBI:33019"/>
        <dbReference type="ChEBI" id="CHEBI:37575"/>
        <dbReference type="ChEBI" id="CHEBI:57841"/>
        <dbReference type="ChEBI" id="CHEBI:62899"/>
        <dbReference type="EC" id="2.5.1.3"/>
    </reaction>
</comment>
<dbReference type="Proteomes" id="UP000015388">
    <property type="component" value="Chromosome"/>
</dbReference>
<dbReference type="PANTHER" id="PTHR20858:SF17">
    <property type="entry name" value="HYDROXYMETHYLPYRIMIDINE_PHOSPHOMETHYLPYRIMIDINE KINASE THI20-RELATED"/>
    <property type="match status" value="1"/>
</dbReference>
<evidence type="ECO:0000259" key="26">
    <source>
        <dbReference type="Pfam" id="PF08543"/>
    </source>
</evidence>
<dbReference type="CDD" id="cd01169">
    <property type="entry name" value="HMPP_kinase"/>
    <property type="match status" value="1"/>
</dbReference>
<keyword evidence="11 27" id="KW-0808">Transferase</keyword>
<comment type="catalytic activity">
    <reaction evidence="1">
        <text>4-amino-5-hydroxymethyl-2-methylpyrimidine + ATP = 4-amino-2-methyl-5-(phosphooxymethyl)pyrimidine + ADP + H(+)</text>
        <dbReference type="Rhea" id="RHEA:23096"/>
        <dbReference type="ChEBI" id="CHEBI:15378"/>
        <dbReference type="ChEBI" id="CHEBI:16892"/>
        <dbReference type="ChEBI" id="CHEBI:30616"/>
        <dbReference type="ChEBI" id="CHEBI:58354"/>
        <dbReference type="ChEBI" id="CHEBI:456216"/>
        <dbReference type="EC" id="2.7.1.49"/>
    </reaction>
</comment>
<dbReference type="CDD" id="cd19365">
    <property type="entry name" value="TenA_C-like"/>
    <property type="match status" value="1"/>
</dbReference>
<evidence type="ECO:0000256" key="16">
    <source>
        <dbReference type="ARBA" id="ARBA00023268"/>
    </source>
</evidence>
<dbReference type="UniPathway" id="UPA00060">
    <property type="reaction ID" value="UER00138"/>
</dbReference>
<organism evidence="27 28">
    <name type="scientific">Corynebacterium maris DSM 45190</name>
    <dbReference type="NCBI Taxonomy" id="1224163"/>
    <lineage>
        <taxon>Bacteria</taxon>
        <taxon>Bacillati</taxon>
        <taxon>Actinomycetota</taxon>
        <taxon>Actinomycetes</taxon>
        <taxon>Mycobacteriales</taxon>
        <taxon>Corynebacteriaceae</taxon>
        <taxon>Corynebacterium</taxon>
    </lineage>
</organism>
<dbReference type="GO" id="GO:0004789">
    <property type="term" value="F:thiamine-phosphate diphosphorylase activity"/>
    <property type="evidence" value="ECO:0007669"/>
    <property type="project" value="UniProtKB-EC"/>
</dbReference>
<comment type="catalytic activity">
    <reaction evidence="2">
        <text>4-amino-2-methyl-5-(phosphooxymethyl)pyrimidine + ATP = 4-amino-2-methyl-5-(diphosphooxymethyl)pyrimidine + ADP</text>
        <dbReference type="Rhea" id="RHEA:19893"/>
        <dbReference type="ChEBI" id="CHEBI:30616"/>
        <dbReference type="ChEBI" id="CHEBI:57841"/>
        <dbReference type="ChEBI" id="CHEBI:58354"/>
        <dbReference type="ChEBI" id="CHEBI:456216"/>
        <dbReference type="EC" id="2.7.4.7"/>
    </reaction>
</comment>
<dbReference type="EC" id="2.7.4.7" evidence="10"/>
<reference evidence="27 28" key="1">
    <citation type="submission" date="2012-11" db="EMBL/GenBank/DDBJ databases">
        <title>The complete genome sequence of Corynebacterium maris Coryn-1 (=DSM 45190).</title>
        <authorList>
            <person name="Schaffert L."/>
            <person name="Albersmeier A."/>
            <person name="Kalinowski J."/>
            <person name="Ruckert C."/>
        </authorList>
    </citation>
    <scope>NUCLEOTIDE SEQUENCE [LARGE SCALE GENOMIC DNA]</scope>
    <source>
        <strain evidence="28">Coryn-1</strain>
    </source>
</reference>
<dbReference type="HOGENOM" id="CLU_020520_2_0_11"/>
<evidence type="ECO:0000256" key="3">
    <source>
        <dbReference type="ARBA" id="ARBA00001946"/>
    </source>
</evidence>
<keyword evidence="12" id="KW-0547">Nucleotide-binding</keyword>
<evidence type="ECO:0000256" key="8">
    <source>
        <dbReference type="ARBA" id="ARBA00012135"/>
    </source>
</evidence>
<evidence type="ECO:0000313" key="28">
    <source>
        <dbReference type="Proteomes" id="UP000015388"/>
    </source>
</evidence>
<evidence type="ECO:0000256" key="24">
    <source>
        <dbReference type="SAM" id="MobiDB-lite"/>
    </source>
</evidence>
<dbReference type="NCBIfam" id="TIGR00097">
    <property type="entry name" value="HMP-P_kinase"/>
    <property type="match status" value="1"/>
</dbReference>
<evidence type="ECO:0000256" key="1">
    <source>
        <dbReference type="ARBA" id="ARBA00000151"/>
    </source>
</evidence>
<dbReference type="GO" id="GO:0009228">
    <property type="term" value="P:thiamine biosynthetic process"/>
    <property type="evidence" value="ECO:0007669"/>
    <property type="project" value="UniProtKB-KW"/>
</dbReference>
<evidence type="ECO:0000256" key="10">
    <source>
        <dbReference type="ARBA" id="ARBA00012963"/>
    </source>
</evidence>
<comment type="catalytic activity">
    <reaction evidence="17">
        <text>4-methyl-5-(2-phosphooxyethyl)-thiazole + 4-amino-2-methyl-5-(diphosphooxymethyl)pyrimidine + H(+) = thiamine phosphate + diphosphate</text>
        <dbReference type="Rhea" id="RHEA:22328"/>
        <dbReference type="ChEBI" id="CHEBI:15378"/>
        <dbReference type="ChEBI" id="CHEBI:33019"/>
        <dbReference type="ChEBI" id="CHEBI:37575"/>
        <dbReference type="ChEBI" id="CHEBI:57841"/>
        <dbReference type="ChEBI" id="CHEBI:58296"/>
        <dbReference type="EC" id="2.5.1.3"/>
    </reaction>
</comment>
<dbReference type="GO" id="GO:0008902">
    <property type="term" value="F:hydroxymethylpyrimidine kinase activity"/>
    <property type="evidence" value="ECO:0007669"/>
    <property type="project" value="UniProtKB-EC"/>
</dbReference>
<keyword evidence="13 27" id="KW-0418">Kinase</keyword>
<comment type="pathway">
    <text evidence="7">Cofactor biosynthesis; thiamine diphosphate biosynthesis; thiamine phosphate from 4-amino-2-methyl-5-diphosphomethylpyrimidine and 4-methyl-5-(2-phosphoethyl)-thiazole: step 1/1.</text>
</comment>
<dbReference type="NCBIfam" id="NF011301">
    <property type="entry name" value="PRK14713.1"/>
    <property type="match status" value="1"/>
</dbReference>
<dbReference type="InterPro" id="IPR029056">
    <property type="entry name" value="Ribokinase-like"/>
</dbReference>
<evidence type="ECO:0000256" key="12">
    <source>
        <dbReference type="ARBA" id="ARBA00022741"/>
    </source>
</evidence>
<evidence type="ECO:0000256" key="20">
    <source>
        <dbReference type="ARBA" id="ARBA00061283"/>
    </source>
</evidence>
<evidence type="ECO:0000256" key="22">
    <source>
        <dbReference type="ARBA" id="ARBA00061559"/>
    </source>
</evidence>
<sequence>MIPRILSIAGTDPTGGAGIQADLKAIGAAGGYGMSVVTALVAQNTTGVQSIHTPPIDFLREQLESVVSDVQVDAVKIGMLGSADVAQVVSEFLERVPDAVVVLDPVMVATSGDRLLAKEAEDAVRDLATRVDVITPNLPELATLTGTEQATSLEEAIEHARAFAAEHGTTVIVKGGHLTGPRADNAVVSPDGRVHRVPSARIDTPHTHGTGCSLSSALATRLGAGAEITDALSWSTHWLHESITHAAQLEVGQGNGPVDHFHRARRLQEAASSRPWRATGTAGDPQIPAAGPHTAALWEATGDVTEQVMALPFIRKLADGTLSQKHFEFYLAQDSAYLIRYGRALAHLARTSPEPEGIVAWGEMAAGCIVDEREMQQTWLAGAQLRDEDISPITLAYTDHLLATTLGSDHVVGAAAVLPCAWLYAEVGLRLADSDHPDHPYHDWLDMYSGTDFLEAARAAVDRTERLLAAATKAQRAQAHRAYVLSTLHECEFFDQAERG</sequence>
<keyword evidence="28" id="KW-1185">Reference proteome</keyword>